<dbReference type="EMBL" id="BMFU01000007">
    <property type="protein sequence ID" value="GGH64694.1"/>
    <property type="molecule type" value="Genomic_DNA"/>
</dbReference>
<dbReference type="Proteomes" id="UP000652153">
    <property type="component" value="Unassembled WGS sequence"/>
</dbReference>
<sequence length="104" mass="12049">MKGKKYTTTAEAAKLGDAGYPFGLYKLKRNNSGQFYINKDTSPNEEDIRLWLSDRVFPKERQGANQILESLGLSTYDSWEIAKKTHAINLNDFYWMSDNLEDYL</sequence>
<gene>
    <name evidence="1" type="ORF">GCM10008014_43350</name>
</gene>
<organism evidence="1 2">
    <name type="scientific">Paenibacillus silvae</name>
    <dbReference type="NCBI Taxonomy" id="1325358"/>
    <lineage>
        <taxon>Bacteria</taxon>
        <taxon>Bacillati</taxon>
        <taxon>Bacillota</taxon>
        <taxon>Bacilli</taxon>
        <taxon>Bacillales</taxon>
        <taxon>Paenibacillaceae</taxon>
        <taxon>Paenibacillus</taxon>
    </lineage>
</organism>
<reference evidence="2" key="1">
    <citation type="journal article" date="2019" name="Int. J. Syst. Evol. Microbiol.">
        <title>The Global Catalogue of Microorganisms (GCM) 10K type strain sequencing project: providing services to taxonomists for standard genome sequencing and annotation.</title>
        <authorList>
            <consortium name="The Broad Institute Genomics Platform"/>
            <consortium name="The Broad Institute Genome Sequencing Center for Infectious Disease"/>
            <person name="Wu L."/>
            <person name="Ma J."/>
        </authorList>
    </citation>
    <scope>NUCLEOTIDE SEQUENCE [LARGE SCALE GENOMIC DNA]</scope>
    <source>
        <strain evidence="2">CGMCC 1.12770</strain>
    </source>
</reference>
<keyword evidence="2" id="KW-1185">Reference proteome</keyword>
<dbReference type="RefSeq" id="WP_188593824.1">
    <property type="nucleotide sequence ID" value="NZ_BMFU01000007.1"/>
</dbReference>
<evidence type="ECO:0000313" key="2">
    <source>
        <dbReference type="Proteomes" id="UP000652153"/>
    </source>
</evidence>
<protein>
    <submittedName>
        <fullName evidence="1">Uncharacterized protein</fullName>
    </submittedName>
</protein>
<name>A0ABQ1ZHB7_9BACL</name>
<comment type="caution">
    <text evidence="1">The sequence shown here is derived from an EMBL/GenBank/DDBJ whole genome shotgun (WGS) entry which is preliminary data.</text>
</comment>
<proteinExistence type="predicted"/>
<accession>A0ABQ1ZHB7</accession>
<evidence type="ECO:0000313" key="1">
    <source>
        <dbReference type="EMBL" id="GGH64694.1"/>
    </source>
</evidence>